<comment type="caution">
    <text evidence="1">The sequence shown here is derived from an EMBL/GenBank/DDBJ whole genome shotgun (WGS) entry which is preliminary data.</text>
</comment>
<reference evidence="1" key="1">
    <citation type="submission" date="2020-06" db="EMBL/GenBank/DDBJ databases">
        <title>Whole Genome Sequence of Halomonas aquamarina MB598.</title>
        <authorList>
            <person name="Pervaiz M."/>
            <person name="Fariq A."/>
            <person name="Yasmin A."/>
            <person name="Welch M."/>
        </authorList>
    </citation>
    <scope>NUCLEOTIDE SEQUENCE</scope>
    <source>
        <strain evidence="1">MB598</strain>
    </source>
</reference>
<gene>
    <name evidence="1" type="ORF">HW452_08005</name>
</gene>
<dbReference type="EMBL" id="JABYQT010000004">
    <property type="protein sequence ID" value="MBZ5487468.1"/>
    <property type="molecule type" value="Genomic_DNA"/>
</dbReference>
<sequence>MSNRKRTAIALGVGAAVVVAGAFVWAWPTFDISRSDVADDETRLADFTSQDEDAIARGEYVMRLGDCMACHEENFGGGYTVSTPFGGIVASNISPDIDSGIGNMTERDFFNALRHGRGSKGLLYPAMPYTEYTKLTDRDMHDLWAYMSTIEPVDNAIDEIADLGFPYNIRLAMAGWNVLFFDNEGFDEHPDQDEQWNRGRYIVNGPGHCATCHTSRNFLGGPKDGEYLSGGGLDIWFAPDITSNPHTGIGSTSTQELVEYLKTGANSTSFATGPMAEAIEHSTQYFTDDDLEAVASYLKATAPSSNVRHEPMTLNNEGPKSGALAYEVNCSACHGVAGEGMANIVPAFEGNNALLADDPTNLIHVMLMGGRAAHTQARPTGAGMPSFAWKMNDEEIATVLDHVRNSWGNGAAPVSVERVAELRSQLAARDKLATPQDEAHTD</sequence>
<organism evidence="1 2">
    <name type="scientific">Vreelandella aquamarina</name>
    <dbReference type="NCBI Taxonomy" id="77097"/>
    <lineage>
        <taxon>Bacteria</taxon>
        <taxon>Pseudomonadati</taxon>
        <taxon>Pseudomonadota</taxon>
        <taxon>Gammaproteobacteria</taxon>
        <taxon>Oceanospirillales</taxon>
        <taxon>Halomonadaceae</taxon>
        <taxon>Vreelandella</taxon>
    </lineage>
</organism>
<name>A0ACC5VUB5_9GAMM</name>
<keyword evidence="2" id="KW-1185">Reference proteome</keyword>
<evidence type="ECO:0000313" key="1">
    <source>
        <dbReference type="EMBL" id="MBZ5487468.1"/>
    </source>
</evidence>
<evidence type="ECO:0000313" key="2">
    <source>
        <dbReference type="Proteomes" id="UP001319846"/>
    </source>
</evidence>
<protein>
    <submittedName>
        <fullName evidence="1">Cytochrome c</fullName>
    </submittedName>
</protein>
<dbReference type="Proteomes" id="UP001319846">
    <property type="component" value="Unassembled WGS sequence"/>
</dbReference>
<accession>A0ACC5VUB5</accession>
<proteinExistence type="predicted"/>